<evidence type="ECO:0000313" key="2">
    <source>
        <dbReference type="Proteomes" id="UP000000763"/>
    </source>
</evidence>
<evidence type="ECO:0000313" key="1">
    <source>
        <dbReference type="EMBL" id="BAH91373.1"/>
    </source>
</evidence>
<name>A0A0P0VA62_ORYSJ</name>
<accession>A0A0P0VA62</accession>
<dbReference type="AlphaFoldDB" id="A0A0P0VA62"/>
<dbReference type="Gramene" id="Os01t0841050-01">
    <property type="protein sequence ID" value="Os01t0841050-01"/>
    <property type="gene ID" value="Os01g0841050"/>
</dbReference>
<organism evidence="1 2">
    <name type="scientific">Oryza sativa subsp. japonica</name>
    <name type="common">Rice</name>
    <dbReference type="NCBI Taxonomy" id="39947"/>
    <lineage>
        <taxon>Eukaryota</taxon>
        <taxon>Viridiplantae</taxon>
        <taxon>Streptophyta</taxon>
        <taxon>Embryophyta</taxon>
        <taxon>Tracheophyta</taxon>
        <taxon>Spermatophyta</taxon>
        <taxon>Magnoliopsida</taxon>
        <taxon>Liliopsida</taxon>
        <taxon>Poales</taxon>
        <taxon>Poaceae</taxon>
        <taxon>BOP clade</taxon>
        <taxon>Oryzoideae</taxon>
        <taxon>Oryzeae</taxon>
        <taxon>Oryzinae</taxon>
        <taxon>Oryza</taxon>
        <taxon>Oryza sativa</taxon>
    </lineage>
</organism>
<reference evidence="1 2" key="1">
    <citation type="journal article" date="2005" name="Nature">
        <title>The map-based sequence of the rice genome.</title>
        <authorList>
            <consortium name="International rice genome sequencing project (IRGSP)"/>
            <person name="Matsumoto T."/>
            <person name="Wu J."/>
            <person name="Kanamori H."/>
            <person name="Katayose Y."/>
            <person name="Fujisawa M."/>
            <person name="Namiki N."/>
            <person name="Mizuno H."/>
            <person name="Yamamoto K."/>
            <person name="Antonio B.A."/>
            <person name="Baba T."/>
            <person name="Sakata K."/>
            <person name="Nagamura Y."/>
            <person name="Aoki H."/>
            <person name="Arikawa K."/>
            <person name="Arita K."/>
            <person name="Bito T."/>
            <person name="Chiden Y."/>
            <person name="Fujitsuka N."/>
            <person name="Fukunaka R."/>
            <person name="Hamada M."/>
            <person name="Harada C."/>
            <person name="Hayashi A."/>
            <person name="Hijishita S."/>
            <person name="Honda M."/>
            <person name="Hosokawa S."/>
            <person name="Ichikawa Y."/>
            <person name="Idonuma A."/>
            <person name="Iijima M."/>
            <person name="Ikeda M."/>
            <person name="Ikeno M."/>
            <person name="Ito K."/>
            <person name="Ito S."/>
            <person name="Ito T."/>
            <person name="Ito Y."/>
            <person name="Ito Y."/>
            <person name="Iwabuchi A."/>
            <person name="Kamiya K."/>
            <person name="Karasawa W."/>
            <person name="Kurita K."/>
            <person name="Katagiri S."/>
            <person name="Kikuta A."/>
            <person name="Kobayashi H."/>
            <person name="Kobayashi N."/>
            <person name="Machita K."/>
            <person name="Maehara T."/>
            <person name="Masukawa M."/>
            <person name="Mizubayashi T."/>
            <person name="Mukai Y."/>
            <person name="Nagasaki H."/>
            <person name="Nagata Y."/>
            <person name="Naito S."/>
            <person name="Nakashima M."/>
            <person name="Nakama Y."/>
            <person name="Nakamichi Y."/>
            <person name="Nakamura M."/>
            <person name="Meguro A."/>
            <person name="Negishi M."/>
            <person name="Ohta I."/>
            <person name="Ohta T."/>
            <person name="Okamoto M."/>
            <person name="Ono N."/>
            <person name="Saji S."/>
            <person name="Sakaguchi M."/>
            <person name="Sakai K."/>
            <person name="Shibata M."/>
            <person name="Shimokawa T."/>
            <person name="Song J."/>
            <person name="Takazaki Y."/>
            <person name="Terasawa K."/>
            <person name="Tsugane M."/>
            <person name="Tsuji K."/>
            <person name="Ueda S."/>
            <person name="Waki K."/>
            <person name="Yamagata H."/>
            <person name="Yamamoto M."/>
            <person name="Yamamoto S."/>
            <person name="Yamane H."/>
            <person name="Yoshiki S."/>
            <person name="Yoshihara R."/>
            <person name="Yukawa K."/>
            <person name="Zhong H."/>
            <person name="Yano M."/>
            <person name="Yuan Q."/>
            <person name="Ouyang S."/>
            <person name="Liu J."/>
            <person name="Jones K.M."/>
            <person name="Gansberger K."/>
            <person name="Moffat K."/>
            <person name="Hill J."/>
            <person name="Bera J."/>
            <person name="Fadrosh D."/>
            <person name="Jin S."/>
            <person name="Johri S."/>
            <person name="Kim M."/>
            <person name="Overton L."/>
            <person name="Reardon M."/>
            <person name="Tsitrin T."/>
            <person name="Vuong H."/>
            <person name="Weaver B."/>
            <person name="Ciecko A."/>
            <person name="Tallon L."/>
            <person name="Jackson J."/>
            <person name="Pai G."/>
            <person name="Aken S.V."/>
            <person name="Utterback T."/>
            <person name="Reidmuller S."/>
            <person name="Feldblyum T."/>
            <person name="Hsiao J."/>
            <person name="Zismann V."/>
            <person name="Iobst S."/>
            <person name="de Vazeille A.R."/>
            <person name="Buell C.R."/>
            <person name="Ying K."/>
            <person name="Li Y."/>
            <person name="Lu T."/>
            <person name="Huang Y."/>
            <person name="Zhao Q."/>
            <person name="Feng Q."/>
            <person name="Zhang L."/>
            <person name="Zhu J."/>
            <person name="Weng Q."/>
            <person name="Mu J."/>
            <person name="Lu Y."/>
            <person name="Fan D."/>
            <person name="Liu Y."/>
            <person name="Guan J."/>
            <person name="Zhang Y."/>
            <person name="Yu S."/>
            <person name="Liu X."/>
            <person name="Zhang Y."/>
            <person name="Hong G."/>
            <person name="Han B."/>
            <person name="Choisne N."/>
            <person name="Demange N."/>
            <person name="Orjeda G."/>
            <person name="Samain S."/>
            <person name="Cattolico L."/>
            <person name="Pelletier E."/>
            <person name="Couloux A."/>
            <person name="Segurens B."/>
            <person name="Wincker P."/>
            <person name="D'Hont A."/>
            <person name="Scarpelli C."/>
            <person name="Weissenbach J."/>
            <person name="Salanoubat M."/>
            <person name="Quetier F."/>
            <person name="Yu Y."/>
            <person name="Kim H.R."/>
            <person name="Rambo T."/>
            <person name="Currie J."/>
            <person name="Collura K."/>
            <person name="Luo M."/>
            <person name="Yang T."/>
            <person name="Ammiraju J.S.S."/>
            <person name="Engler F."/>
            <person name="Soderlund C."/>
            <person name="Wing R.A."/>
            <person name="Palmer L.E."/>
            <person name="de la Bastide M."/>
            <person name="Spiegel L."/>
            <person name="Nascimento L."/>
            <person name="Zutavern T."/>
            <person name="O'Shaughnessy A."/>
            <person name="Dike S."/>
            <person name="Dedhia N."/>
            <person name="Preston R."/>
            <person name="Balija V."/>
            <person name="McCombie W.R."/>
            <person name="Chow T."/>
            <person name="Chen H."/>
            <person name="Chung M."/>
            <person name="Chen C."/>
            <person name="Shaw J."/>
            <person name="Wu H."/>
            <person name="Hsiao K."/>
            <person name="Chao Y."/>
            <person name="Chu M."/>
            <person name="Cheng C."/>
            <person name="Hour A."/>
            <person name="Lee P."/>
            <person name="Lin S."/>
            <person name="Lin Y."/>
            <person name="Liou J."/>
            <person name="Liu S."/>
            <person name="Hsing Y."/>
            <person name="Raghuvanshi S."/>
            <person name="Mohanty A."/>
            <person name="Bharti A.K."/>
            <person name="Gaur A."/>
            <person name="Gupta V."/>
            <person name="Kumar D."/>
            <person name="Ravi V."/>
            <person name="Vij S."/>
            <person name="Kapur A."/>
            <person name="Khurana P."/>
            <person name="Khurana P."/>
            <person name="Khurana J.P."/>
            <person name="Tyagi A.K."/>
            <person name="Gaikwad K."/>
            <person name="Singh A."/>
            <person name="Dalal V."/>
            <person name="Srivastava S."/>
            <person name="Dixit A."/>
            <person name="Pal A.K."/>
            <person name="Ghazi I.A."/>
            <person name="Yadav M."/>
            <person name="Pandit A."/>
            <person name="Bhargava A."/>
            <person name="Sureshbabu K."/>
            <person name="Batra K."/>
            <person name="Sharma T.R."/>
            <person name="Mohapatra T."/>
            <person name="Singh N.K."/>
            <person name="Messing J."/>
            <person name="Nelson A.B."/>
            <person name="Fuks G."/>
            <person name="Kavchok S."/>
            <person name="Keizer G."/>
            <person name="Linton E."/>
            <person name="Llaca V."/>
            <person name="Song R."/>
            <person name="Tanyolac B."/>
            <person name="Young S."/>
            <person name="Ho-Il K."/>
            <person name="Hahn J.H."/>
            <person name="Sangsakoo G."/>
            <person name="Vanavichit A."/>
            <person name="de Mattos Luiz.A.T."/>
            <person name="Zimmer P.D."/>
            <person name="Malone G."/>
            <person name="Dellagostin O."/>
            <person name="de Oliveira A.C."/>
            <person name="Bevan M."/>
            <person name="Bancroft I."/>
            <person name="Minx P."/>
            <person name="Cordum H."/>
            <person name="Wilson R."/>
            <person name="Cheng Z."/>
            <person name="Jin W."/>
            <person name="Jiang J."/>
            <person name="Leong S.A."/>
            <person name="Iwama H."/>
            <person name="Gojobori T."/>
            <person name="Itoh T."/>
            <person name="Niimura Y."/>
            <person name="Fujii Y."/>
            <person name="Habara T."/>
            <person name="Sakai H."/>
            <person name="Sato Y."/>
            <person name="Wilson G."/>
            <person name="Kumar K."/>
            <person name="McCouch S."/>
            <person name="Juretic N."/>
            <person name="Hoen D."/>
            <person name="Wright S."/>
            <person name="Bruskiewich R."/>
            <person name="Bureau T."/>
            <person name="Miyao A."/>
            <person name="Hirochika H."/>
            <person name="Nishikawa T."/>
            <person name="Kadowaki K."/>
            <person name="Sugiura M."/>
            <person name="Burr B."/>
            <person name="Sasaki T."/>
        </authorList>
    </citation>
    <scope>NUCLEOTIDE SEQUENCE [LARGE SCALE GENOMIC DNA]</scope>
    <source>
        <strain evidence="2">cv. Nipponbare</strain>
    </source>
</reference>
<dbReference type="OMA" id="YLRHHNS"/>
<reference evidence="2" key="2">
    <citation type="journal article" date="2008" name="Nucleic Acids Res.">
        <title>The rice annotation project database (RAP-DB): 2008 update.</title>
        <authorList>
            <consortium name="The rice annotation project (RAP)"/>
        </authorList>
    </citation>
    <scope>GENOME REANNOTATION</scope>
    <source>
        <strain evidence="2">cv. Nipponbare</strain>
    </source>
</reference>
<gene>
    <name evidence="1" type="ordered locus">Os01g0841050</name>
</gene>
<dbReference type="EMBL" id="AP008207">
    <property type="protein sequence ID" value="BAH91373.1"/>
    <property type="molecule type" value="Genomic_DNA"/>
</dbReference>
<sequence length="92" mass="10925">MFCTRSYHGSTRFPSQVQNSNLRFNNRLFMSWSPKLYSATIARDGTYWSLAFYLRHHNSAVKTGYVKHRPYWLISSILTSVQYPHNCLKEMK</sequence>
<protein>
    <submittedName>
        <fullName evidence="1">Os01g0841050 protein</fullName>
    </submittedName>
</protein>
<dbReference type="KEGG" id="dosa:Os01g0841050"/>
<dbReference type="Proteomes" id="UP000000763">
    <property type="component" value="Chromosome 1"/>
</dbReference>
<proteinExistence type="predicted"/>